<dbReference type="PANTHER" id="PTHR43098:SF5">
    <property type="entry name" value="DUAL-FUNCTIONAL MONOOXYGENASE_METHYLTRANSFERASE PSOF"/>
    <property type="match status" value="1"/>
</dbReference>
<evidence type="ECO:0000256" key="4">
    <source>
        <dbReference type="ARBA" id="ARBA00023002"/>
    </source>
</evidence>
<dbReference type="EMBL" id="ML996113">
    <property type="protein sequence ID" value="KAF2737814.1"/>
    <property type="molecule type" value="Genomic_DNA"/>
</dbReference>
<keyword evidence="2" id="KW-0274">FAD</keyword>
<sequence length="536" mass="60565">MAGKSSHEYDAIIVGAGFAGVYQLYKLCQTGLSVILFEAGEDVGGTWYWNCYPGATSDVQSVVYRYSWDKEDLVSYPWKNNYLTQPEIQAYFNHIVNKHDLRKHIRCGVKVVESRFDETSYKWQVKLESGQTFHSRYLIAAVGGLHKAFIPHIPGVEEFKGETYHTSNWPRRHDFREKRVGIIGSGSTGAQLFVALSKESKHVTTFIRSTQLIVTNGNRPVTEAERAHINDTYDEIWERLRNSKKAFGFVEPDTLAMSVSEHERRRLFQEAWDRGNAFYYTFGIFSDITSNVEANQAASDFLKEKVNAIVKNPDTVRKLLPAGPYARRPISCDGYYETFNRENVSLVSLKETPFKQWTSTGVTTADGVHHDLDVLVFATGFDFATGSFEDLSIIGSLGRTLNDHWADVPSSYLGFAMAGFSNFFALNGPLHAFTNAVPQIEEQVDLVTDLILNAEASESTVEATPAAEQWWTELCHDFVKGNSFDRVGGWLFGDNIPGKKRNILMFLGGFKKYREHLAGVREQGFEGFDFKTRVTK</sequence>
<dbReference type="InterPro" id="IPR020946">
    <property type="entry name" value="Flavin_mOase-like"/>
</dbReference>
<evidence type="ECO:0000313" key="6">
    <source>
        <dbReference type="Proteomes" id="UP000799444"/>
    </source>
</evidence>
<dbReference type="InterPro" id="IPR050775">
    <property type="entry name" value="FAD-binding_Monooxygenases"/>
</dbReference>
<protein>
    <submittedName>
        <fullName evidence="5">FAD/NAD(P)-binding domain-containing protein</fullName>
    </submittedName>
</protein>
<proteinExistence type="predicted"/>
<dbReference type="Gene3D" id="3.50.50.60">
    <property type="entry name" value="FAD/NAD(P)-binding domain"/>
    <property type="match status" value="2"/>
</dbReference>
<organism evidence="5 6">
    <name type="scientific">Polyplosphaeria fusca</name>
    <dbReference type="NCBI Taxonomy" id="682080"/>
    <lineage>
        <taxon>Eukaryota</taxon>
        <taxon>Fungi</taxon>
        <taxon>Dikarya</taxon>
        <taxon>Ascomycota</taxon>
        <taxon>Pezizomycotina</taxon>
        <taxon>Dothideomycetes</taxon>
        <taxon>Pleosporomycetidae</taxon>
        <taxon>Pleosporales</taxon>
        <taxon>Tetraplosphaeriaceae</taxon>
        <taxon>Polyplosphaeria</taxon>
    </lineage>
</organism>
<keyword evidence="3" id="KW-0521">NADP</keyword>
<dbReference type="Pfam" id="PF00743">
    <property type="entry name" value="FMO-like"/>
    <property type="match status" value="1"/>
</dbReference>
<dbReference type="SUPFAM" id="SSF51905">
    <property type="entry name" value="FAD/NAD(P)-binding domain"/>
    <property type="match status" value="2"/>
</dbReference>
<gene>
    <name evidence="5" type="ORF">EJ04DRAFT_541693</name>
</gene>
<dbReference type="PRINTS" id="PR00411">
    <property type="entry name" value="PNDRDTASEI"/>
</dbReference>
<dbReference type="Proteomes" id="UP000799444">
    <property type="component" value="Unassembled WGS sequence"/>
</dbReference>
<dbReference type="OrthoDB" id="66881at2759"/>
<dbReference type="GO" id="GO:0050661">
    <property type="term" value="F:NADP binding"/>
    <property type="evidence" value="ECO:0007669"/>
    <property type="project" value="InterPro"/>
</dbReference>
<name>A0A9P4R321_9PLEO</name>
<comment type="caution">
    <text evidence="5">The sequence shown here is derived from an EMBL/GenBank/DDBJ whole genome shotgun (WGS) entry which is preliminary data.</text>
</comment>
<dbReference type="AlphaFoldDB" id="A0A9P4R321"/>
<dbReference type="PANTHER" id="PTHR43098">
    <property type="entry name" value="L-ORNITHINE N(5)-MONOOXYGENASE-RELATED"/>
    <property type="match status" value="1"/>
</dbReference>
<keyword evidence="6" id="KW-1185">Reference proteome</keyword>
<dbReference type="InterPro" id="IPR036188">
    <property type="entry name" value="FAD/NAD-bd_sf"/>
</dbReference>
<accession>A0A9P4R321</accession>
<keyword evidence="1" id="KW-0285">Flavoprotein</keyword>
<reference evidence="5" key="1">
    <citation type="journal article" date="2020" name="Stud. Mycol.">
        <title>101 Dothideomycetes genomes: a test case for predicting lifestyles and emergence of pathogens.</title>
        <authorList>
            <person name="Haridas S."/>
            <person name="Albert R."/>
            <person name="Binder M."/>
            <person name="Bloem J."/>
            <person name="Labutti K."/>
            <person name="Salamov A."/>
            <person name="Andreopoulos B."/>
            <person name="Baker S."/>
            <person name="Barry K."/>
            <person name="Bills G."/>
            <person name="Bluhm B."/>
            <person name="Cannon C."/>
            <person name="Castanera R."/>
            <person name="Culley D."/>
            <person name="Daum C."/>
            <person name="Ezra D."/>
            <person name="Gonzalez J."/>
            <person name="Henrissat B."/>
            <person name="Kuo A."/>
            <person name="Liang C."/>
            <person name="Lipzen A."/>
            <person name="Lutzoni F."/>
            <person name="Magnuson J."/>
            <person name="Mondo S."/>
            <person name="Nolan M."/>
            <person name="Ohm R."/>
            <person name="Pangilinan J."/>
            <person name="Park H.-J."/>
            <person name="Ramirez L."/>
            <person name="Alfaro M."/>
            <person name="Sun H."/>
            <person name="Tritt A."/>
            <person name="Yoshinaga Y."/>
            <person name="Zwiers L.-H."/>
            <person name="Turgeon B."/>
            <person name="Goodwin S."/>
            <person name="Spatafora J."/>
            <person name="Crous P."/>
            <person name="Grigoriev I."/>
        </authorList>
    </citation>
    <scope>NUCLEOTIDE SEQUENCE</scope>
    <source>
        <strain evidence="5">CBS 125425</strain>
    </source>
</reference>
<dbReference type="GO" id="GO:0004499">
    <property type="term" value="F:N,N-dimethylaniline monooxygenase activity"/>
    <property type="evidence" value="ECO:0007669"/>
    <property type="project" value="InterPro"/>
</dbReference>
<evidence type="ECO:0000256" key="1">
    <source>
        <dbReference type="ARBA" id="ARBA00022630"/>
    </source>
</evidence>
<keyword evidence="4" id="KW-0560">Oxidoreductase</keyword>
<evidence type="ECO:0000256" key="2">
    <source>
        <dbReference type="ARBA" id="ARBA00022827"/>
    </source>
</evidence>
<evidence type="ECO:0000256" key="3">
    <source>
        <dbReference type="ARBA" id="ARBA00022857"/>
    </source>
</evidence>
<evidence type="ECO:0000313" key="5">
    <source>
        <dbReference type="EMBL" id="KAF2737814.1"/>
    </source>
</evidence>
<dbReference type="GO" id="GO:0050660">
    <property type="term" value="F:flavin adenine dinucleotide binding"/>
    <property type="evidence" value="ECO:0007669"/>
    <property type="project" value="InterPro"/>
</dbReference>